<evidence type="ECO:0000313" key="4">
    <source>
        <dbReference type="EMBL" id="CAG8583112.1"/>
    </source>
</evidence>
<keyword evidence="5" id="KW-1185">Reference proteome</keyword>
<evidence type="ECO:0000313" key="5">
    <source>
        <dbReference type="Proteomes" id="UP000789901"/>
    </source>
</evidence>
<dbReference type="EMBL" id="CAJVQB010002664">
    <property type="protein sequence ID" value="CAG8583112.1"/>
    <property type="molecule type" value="Genomic_DNA"/>
</dbReference>
<feature type="non-terminal residue" evidence="4">
    <location>
        <position position="760"/>
    </location>
</feature>
<gene>
    <name evidence="4" type="ORF">GMARGA_LOCUS6043</name>
</gene>
<dbReference type="SUPFAM" id="SSF117281">
    <property type="entry name" value="Kelch motif"/>
    <property type="match status" value="1"/>
</dbReference>
<reference evidence="4 5" key="1">
    <citation type="submission" date="2021-06" db="EMBL/GenBank/DDBJ databases">
        <authorList>
            <person name="Kallberg Y."/>
            <person name="Tangrot J."/>
            <person name="Rosling A."/>
        </authorList>
    </citation>
    <scope>NUCLEOTIDE SEQUENCE [LARGE SCALE GENOMIC DNA]</scope>
    <source>
        <strain evidence="4 5">120-4 pot B 10/14</strain>
    </source>
</reference>
<dbReference type="InterPro" id="IPR015915">
    <property type="entry name" value="Kelch-typ_b-propeller"/>
</dbReference>
<organism evidence="4 5">
    <name type="scientific">Gigaspora margarita</name>
    <dbReference type="NCBI Taxonomy" id="4874"/>
    <lineage>
        <taxon>Eukaryota</taxon>
        <taxon>Fungi</taxon>
        <taxon>Fungi incertae sedis</taxon>
        <taxon>Mucoromycota</taxon>
        <taxon>Glomeromycotina</taxon>
        <taxon>Glomeromycetes</taxon>
        <taxon>Diversisporales</taxon>
        <taxon>Gigasporaceae</taxon>
        <taxon>Gigaspora</taxon>
    </lineage>
</organism>
<evidence type="ECO:0000256" key="3">
    <source>
        <dbReference type="SAM" id="Phobius"/>
    </source>
</evidence>
<keyword evidence="1" id="KW-0880">Kelch repeat</keyword>
<accession>A0ABN7UI56</accession>
<feature type="transmembrane region" description="Helical" evidence="3">
    <location>
        <begin position="12"/>
        <end position="29"/>
    </location>
</feature>
<proteinExistence type="predicted"/>
<name>A0ABN7UI56_GIGMA</name>
<keyword evidence="3" id="KW-1133">Transmembrane helix</keyword>
<keyword evidence="2" id="KW-0677">Repeat</keyword>
<dbReference type="Gene3D" id="2.120.10.80">
    <property type="entry name" value="Kelch-type beta propeller"/>
    <property type="match status" value="1"/>
</dbReference>
<sequence length="760" mass="85933">MKNKSKIQQHYLFIVIIIFKIFGTAGFVPEGRAGHVTLIVGDQIYFMGGSRFIMSTNPIKSSIRVYNLSDEVFVLNLSSQFSTSNPPYIDLSNTARMKYGSEKGSAVLGGTSKQDVYLIGGVQQDLAQLNKIDNNITITSNQTFMLEELNKTYNMTDQFIFYYRPYSNYWSYPQSPKGTSPTRRRSTSTIIDQKGIIYIFGGRAQVDTGSPTFICYNDLYTFDTILLSWNKVNAPNAPSPRSHAASVLLPNGKILYIGGVTQTEPGKDADLVDMNEIAIFDTNSSTWSYKNASSSTPIQPRLAHTATLTPDNNEIIIIGGNSSNKFGNICLIFLNNSNYLFVDYQLNLTTSKPVFVVLNIATEPYQYSELITSGDKPPPLAVHTVNLYQNYIIVAFGNITNDMTQPVEINSNIYLLDVPCKIWVPTFIPGKSVCESSHGTPSWIIPVFFTVVNNWSILSFHEVWIKTFRNDPGKLQYQKANDALVRSLRSIIQHCNDNAKVKKAGIILEKKAKPPNILNIDDDCTNLPENYQLQEDYYSLFNDYNEDKLSDLIDDDSLIEETSLPDFEPEEITFDLESLSSFNQNLKYSFIKYQNSISSSKKIVTPAYWGILDLTRESLFDWKEINYKLLNIAAQIFTSKIEWLPKPAPKKLQEYFNNKCKDVIHGFENLHIYIQFIKLNMDRLKRFISEQELKMTTIFPLIRGTGEVQSLATNEARNESNNPFQRAKVDHKADMKGILINTPCKLEALYGEVSGGLGSL</sequence>
<comment type="caution">
    <text evidence="4">The sequence shown here is derived from an EMBL/GenBank/DDBJ whole genome shotgun (WGS) entry which is preliminary data.</text>
</comment>
<dbReference type="Proteomes" id="UP000789901">
    <property type="component" value="Unassembled WGS sequence"/>
</dbReference>
<keyword evidence="3" id="KW-0812">Transmembrane</keyword>
<evidence type="ECO:0000256" key="1">
    <source>
        <dbReference type="ARBA" id="ARBA00022441"/>
    </source>
</evidence>
<keyword evidence="3" id="KW-0472">Membrane</keyword>
<protein>
    <submittedName>
        <fullName evidence="4">41945_t:CDS:1</fullName>
    </submittedName>
</protein>
<dbReference type="PANTHER" id="PTHR46093:SF18">
    <property type="entry name" value="FIBRONECTIN TYPE-III DOMAIN-CONTAINING PROTEIN"/>
    <property type="match status" value="1"/>
</dbReference>
<dbReference type="Pfam" id="PF24681">
    <property type="entry name" value="Kelch_KLHDC2_KLHL20_DRC7"/>
    <property type="match status" value="1"/>
</dbReference>
<evidence type="ECO:0000256" key="2">
    <source>
        <dbReference type="ARBA" id="ARBA00022737"/>
    </source>
</evidence>
<dbReference type="PANTHER" id="PTHR46093">
    <property type="entry name" value="ACYL-COA-BINDING DOMAIN-CONTAINING PROTEIN 5"/>
    <property type="match status" value="1"/>
</dbReference>